<evidence type="ECO:0000313" key="3">
    <source>
        <dbReference type="Proteomes" id="UP000196138"/>
    </source>
</evidence>
<dbReference type="SUPFAM" id="SSF47413">
    <property type="entry name" value="lambda repressor-like DNA-binding domains"/>
    <property type="match status" value="1"/>
</dbReference>
<sequence>MNKPTNFQTILGADGRPAFVVVPYDEFLKAFEQSGELVPDAVVRLAFDGEMSPAKAWRTHLELTQAEVASRMGITQGAYAQLEASQNLRKSSREKIAAALGITPGQLDF</sequence>
<dbReference type="RefSeq" id="WP_087279922.1">
    <property type="nucleotide sequence ID" value="NZ_CP021455.1"/>
</dbReference>
<proteinExistence type="predicted"/>
<reference evidence="2 3" key="1">
    <citation type="submission" date="2017-05" db="EMBL/GenBank/DDBJ databases">
        <authorList>
            <person name="Song R."/>
            <person name="Chenine A.L."/>
            <person name="Ruprecht R.M."/>
        </authorList>
    </citation>
    <scope>NUCLEOTIDE SEQUENCE [LARGE SCALE GENOMIC DNA]</scope>
    <source>
        <strain evidence="2 3">DSM 26136</strain>
    </source>
</reference>
<evidence type="ECO:0000313" key="2">
    <source>
        <dbReference type="EMBL" id="ARU04743.1"/>
    </source>
</evidence>
<protein>
    <submittedName>
        <fullName evidence="2">Transcriptional regulator</fullName>
    </submittedName>
</protein>
<dbReference type="GO" id="GO:0003677">
    <property type="term" value="F:DNA binding"/>
    <property type="evidence" value="ECO:0007669"/>
    <property type="project" value="InterPro"/>
</dbReference>
<dbReference type="Gene3D" id="1.10.260.40">
    <property type="entry name" value="lambda repressor-like DNA-binding domains"/>
    <property type="match status" value="1"/>
</dbReference>
<feature type="domain" description="HTH cro/C1-type" evidence="1">
    <location>
        <begin position="55"/>
        <end position="107"/>
    </location>
</feature>
<dbReference type="InterPro" id="IPR001387">
    <property type="entry name" value="Cro/C1-type_HTH"/>
</dbReference>
<evidence type="ECO:0000259" key="1">
    <source>
        <dbReference type="PROSITE" id="PS50943"/>
    </source>
</evidence>
<gene>
    <name evidence="2" type="ORF">CCO03_08685</name>
</gene>
<dbReference type="EMBL" id="CP021455">
    <property type="protein sequence ID" value="ARU04743.1"/>
    <property type="molecule type" value="Genomic_DNA"/>
</dbReference>
<organism evidence="2 3">
    <name type="scientific">Comamonas serinivorans</name>
    <dbReference type="NCBI Taxonomy" id="1082851"/>
    <lineage>
        <taxon>Bacteria</taxon>
        <taxon>Pseudomonadati</taxon>
        <taxon>Pseudomonadota</taxon>
        <taxon>Betaproteobacteria</taxon>
        <taxon>Burkholderiales</taxon>
        <taxon>Comamonadaceae</taxon>
        <taxon>Comamonas</taxon>
    </lineage>
</organism>
<dbReference type="KEGG" id="cser:CCO03_08685"/>
<dbReference type="PROSITE" id="PS50943">
    <property type="entry name" value="HTH_CROC1"/>
    <property type="match status" value="1"/>
</dbReference>
<name>A0A1Y0EM70_9BURK</name>
<dbReference type="CDD" id="cd00093">
    <property type="entry name" value="HTH_XRE"/>
    <property type="match status" value="1"/>
</dbReference>
<dbReference type="AlphaFoldDB" id="A0A1Y0EM70"/>
<dbReference type="OrthoDB" id="5679339at2"/>
<dbReference type="SMART" id="SM00530">
    <property type="entry name" value="HTH_XRE"/>
    <property type="match status" value="1"/>
</dbReference>
<dbReference type="Pfam" id="PF01381">
    <property type="entry name" value="HTH_3"/>
    <property type="match status" value="1"/>
</dbReference>
<keyword evidence="3" id="KW-1185">Reference proteome</keyword>
<accession>A0A1Y0EM70</accession>
<dbReference type="Proteomes" id="UP000196138">
    <property type="component" value="Chromosome"/>
</dbReference>
<dbReference type="InterPro" id="IPR010982">
    <property type="entry name" value="Lambda_DNA-bd_dom_sf"/>
</dbReference>